<dbReference type="Pfam" id="PF00072">
    <property type="entry name" value="Response_reg"/>
    <property type="match status" value="1"/>
</dbReference>
<dbReference type="SMART" id="SM00448">
    <property type="entry name" value="REC"/>
    <property type="match status" value="1"/>
</dbReference>
<dbReference type="GO" id="GO:0000160">
    <property type="term" value="P:phosphorelay signal transduction system"/>
    <property type="evidence" value="ECO:0007669"/>
    <property type="project" value="InterPro"/>
</dbReference>
<organism evidence="7 8">
    <name type="scientific">Caballeronia mineralivorans PML1(12)</name>
    <dbReference type="NCBI Taxonomy" id="908627"/>
    <lineage>
        <taxon>Bacteria</taxon>
        <taxon>Pseudomonadati</taxon>
        <taxon>Pseudomonadota</taxon>
        <taxon>Betaproteobacteria</taxon>
        <taxon>Burkholderiales</taxon>
        <taxon>Burkholderiaceae</taxon>
        <taxon>Caballeronia</taxon>
    </lineage>
</organism>
<reference evidence="7 8" key="1">
    <citation type="journal article" date="2015" name="Genome Announc.">
        <title>Draft Genome Sequence of Burkholderia sp. Strain PML1(12), an Ectomycorrhizosphere-Inhabiting Bacterium with Effective Mineral-Weathering Ability.</title>
        <authorList>
            <person name="Uroz S."/>
            <person name="Oger P."/>
        </authorList>
    </citation>
    <scope>NUCLEOTIDE SEQUENCE [LARGE SCALE GENOMIC DNA]</scope>
    <source>
        <strain evidence="8">PML1(12)</strain>
    </source>
</reference>
<dbReference type="InterPro" id="IPR011006">
    <property type="entry name" value="CheY-like_superfamily"/>
</dbReference>
<dbReference type="SUPFAM" id="SSF46894">
    <property type="entry name" value="C-terminal effector domain of the bipartite response regulators"/>
    <property type="match status" value="1"/>
</dbReference>
<dbReference type="PATRIC" id="fig|908627.4.peg.4057"/>
<evidence type="ECO:0000259" key="5">
    <source>
        <dbReference type="PROSITE" id="PS50043"/>
    </source>
</evidence>
<name>A0A0J1CW69_9BURK</name>
<evidence type="ECO:0008006" key="9">
    <source>
        <dbReference type="Google" id="ProtNLM"/>
    </source>
</evidence>
<dbReference type="Proteomes" id="UP000035963">
    <property type="component" value="Unassembled WGS sequence"/>
</dbReference>
<evidence type="ECO:0000259" key="6">
    <source>
        <dbReference type="PROSITE" id="PS50110"/>
    </source>
</evidence>
<feature type="domain" description="HTH luxR-type" evidence="5">
    <location>
        <begin position="159"/>
        <end position="224"/>
    </location>
</feature>
<evidence type="ECO:0000256" key="3">
    <source>
        <dbReference type="ARBA" id="ARBA00023163"/>
    </source>
</evidence>
<dbReference type="PROSITE" id="PS50043">
    <property type="entry name" value="HTH_LUXR_2"/>
    <property type="match status" value="1"/>
</dbReference>
<dbReference type="AlphaFoldDB" id="A0A0J1CW69"/>
<feature type="modified residue" description="4-aspartylphosphate" evidence="4">
    <location>
        <position position="69"/>
    </location>
</feature>
<dbReference type="PANTHER" id="PTHR43214:SF41">
    <property type="entry name" value="NITRATE_NITRITE RESPONSE REGULATOR PROTEIN NARP"/>
    <property type="match status" value="1"/>
</dbReference>
<evidence type="ECO:0000256" key="1">
    <source>
        <dbReference type="ARBA" id="ARBA00023015"/>
    </source>
</evidence>
<feature type="domain" description="Response regulatory" evidence="6">
    <location>
        <begin position="18"/>
        <end position="134"/>
    </location>
</feature>
<dbReference type="PANTHER" id="PTHR43214">
    <property type="entry name" value="TWO-COMPONENT RESPONSE REGULATOR"/>
    <property type="match status" value="1"/>
</dbReference>
<dbReference type="PROSITE" id="PS00622">
    <property type="entry name" value="HTH_LUXR_1"/>
    <property type="match status" value="1"/>
</dbReference>
<dbReference type="OrthoDB" id="9816469at2"/>
<keyword evidence="1" id="KW-0805">Transcription regulation</keyword>
<dbReference type="GO" id="GO:0006355">
    <property type="term" value="P:regulation of DNA-templated transcription"/>
    <property type="evidence" value="ECO:0007669"/>
    <property type="project" value="InterPro"/>
</dbReference>
<keyword evidence="2" id="KW-0238">DNA-binding</keyword>
<keyword evidence="3" id="KW-0804">Transcription</keyword>
<dbReference type="PROSITE" id="PS50110">
    <property type="entry name" value="RESPONSE_REGULATORY"/>
    <property type="match status" value="1"/>
</dbReference>
<evidence type="ECO:0000313" key="7">
    <source>
        <dbReference type="EMBL" id="KLU24829.1"/>
    </source>
</evidence>
<dbReference type="InterPro" id="IPR000792">
    <property type="entry name" value="Tscrpt_reg_LuxR_C"/>
</dbReference>
<proteinExistence type="predicted"/>
<dbReference type="Gene3D" id="3.40.50.2300">
    <property type="match status" value="1"/>
</dbReference>
<dbReference type="EMBL" id="AEJF01000116">
    <property type="protein sequence ID" value="KLU24829.1"/>
    <property type="molecule type" value="Genomic_DNA"/>
</dbReference>
<evidence type="ECO:0000256" key="4">
    <source>
        <dbReference type="PROSITE-ProRule" id="PRU00169"/>
    </source>
</evidence>
<accession>A0A0J1CW69</accession>
<dbReference type="InterPro" id="IPR001789">
    <property type="entry name" value="Sig_transdc_resp-reg_receiver"/>
</dbReference>
<keyword evidence="8" id="KW-1185">Reference proteome</keyword>
<evidence type="ECO:0000313" key="8">
    <source>
        <dbReference type="Proteomes" id="UP000035963"/>
    </source>
</evidence>
<evidence type="ECO:0000256" key="2">
    <source>
        <dbReference type="ARBA" id="ARBA00023125"/>
    </source>
</evidence>
<protein>
    <recommendedName>
        <fullName evidence="9">Transcriptional regulator NarL</fullName>
    </recommendedName>
</protein>
<dbReference type="InterPro" id="IPR016032">
    <property type="entry name" value="Sig_transdc_resp-reg_C-effctor"/>
</dbReference>
<dbReference type="GO" id="GO:0003677">
    <property type="term" value="F:DNA binding"/>
    <property type="evidence" value="ECO:0007669"/>
    <property type="project" value="UniProtKB-KW"/>
</dbReference>
<dbReference type="SMART" id="SM00421">
    <property type="entry name" value="HTH_LUXR"/>
    <property type="match status" value="1"/>
</dbReference>
<dbReference type="InterPro" id="IPR039420">
    <property type="entry name" value="WalR-like"/>
</dbReference>
<gene>
    <name evidence="7" type="ORF">EOS_18105</name>
</gene>
<sequence>MPVSTAVFANAAVSAPVRLVIVDDHALFRRGLRQLISADLELDVVAEASCGHEGIEAVLKHMPDVALIDLHMKDIDGATLVRAARSAGCTARFVMLTVSDNKADLDRAFDAGARGYLLKDMEPEELCARVKEAARGVDVVSDRVLAFPAGLSPAEGRARHALWEDLTERERETLELVAQGASNKIVARSLGIAESTVKVHVKHVLRKLSLKNRFEAALWLRDQRR</sequence>
<dbReference type="PRINTS" id="PR00038">
    <property type="entry name" value="HTHLUXR"/>
</dbReference>
<dbReference type="Pfam" id="PF00196">
    <property type="entry name" value="GerE"/>
    <property type="match status" value="1"/>
</dbReference>
<dbReference type="CDD" id="cd06170">
    <property type="entry name" value="LuxR_C_like"/>
    <property type="match status" value="1"/>
</dbReference>
<comment type="caution">
    <text evidence="7">The sequence shown here is derived from an EMBL/GenBank/DDBJ whole genome shotgun (WGS) entry which is preliminary data.</text>
</comment>
<keyword evidence="4" id="KW-0597">Phosphoprotein</keyword>
<dbReference type="SUPFAM" id="SSF52172">
    <property type="entry name" value="CheY-like"/>
    <property type="match status" value="1"/>
</dbReference>